<protein>
    <submittedName>
        <fullName evidence="2">Uncharacterized protein</fullName>
    </submittedName>
</protein>
<reference evidence="2 3" key="1">
    <citation type="submission" date="2016-11" db="EMBL/GenBank/DDBJ databases">
        <title>Sphingorhabdus sp. LPB0140, isolated from marine environment.</title>
        <authorList>
            <person name="Kim E."/>
            <person name="Yi H."/>
        </authorList>
    </citation>
    <scope>NUCLEOTIDE SEQUENCE [LARGE SCALE GENOMIC DNA]</scope>
    <source>
        <strain evidence="2 3">LPB0140</strain>
    </source>
</reference>
<dbReference type="Proteomes" id="UP000242561">
    <property type="component" value="Chromosome"/>
</dbReference>
<dbReference type="RefSeq" id="WP_072559511.1">
    <property type="nucleotide sequence ID" value="NZ_CP018154.1"/>
</dbReference>
<proteinExistence type="predicted"/>
<evidence type="ECO:0000256" key="1">
    <source>
        <dbReference type="SAM" id="Phobius"/>
    </source>
</evidence>
<dbReference type="EMBL" id="CP018154">
    <property type="protein sequence ID" value="APG62862.1"/>
    <property type="molecule type" value="Genomic_DNA"/>
</dbReference>
<keyword evidence="1" id="KW-0472">Membrane</keyword>
<feature type="transmembrane region" description="Helical" evidence="1">
    <location>
        <begin position="46"/>
        <end position="65"/>
    </location>
</feature>
<evidence type="ECO:0000313" key="3">
    <source>
        <dbReference type="Proteomes" id="UP000242561"/>
    </source>
</evidence>
<organism evidence="2 3">
    <name type="scientific">Sphingorhabdus lutea</name>
    <dbReference type="NCBI Taxonomy" id="1913578"/>
    <lineage>
        <taxon>Bacteria</taxon>
        <taxon>Pseudomonadati</taxon>
        <taxon>Pseudomonadota</taxon>
        <taxon>Alphaproteobacteria</taxon>
        <taxon>Sphingomonadales</taxon>
        <taxon>Sphingomonadaceae</taxon>
        <taxon>Sphingorhabdus</taxon>
    </lineage>
</organism>
<dbReference type="STRING" id="1913578.LPB140_08725"/>
<accession>A0A1L3JCL9</accession>
<sequence>MRKLTRLFTIKTKAEVFLVTYALGLGAVKRGEEYLFQYPGNIGKVFFVLCTFAVFLAGSKMLQAVEFQNMFGSEK</sequence>
<name>A0A1L3JCL9_9SPHN</name>
<dbReference type="OrthoDB" id="7507955at2"/>
<keyword evidence="1" id="KW-1133">Transmembrane helix</keyword>
<keyword evidence="3" id="KW-1185">Reference proteome</keyword>
<gene>
    <name evidence="2" type="ORF">LPB140_08725</name>
</gene>
<dbReference type="KEGG" id="sphl:LPB140_08725"/>
<evidence type="ECO:0000313" key="2">
    <source>
        <dbReference type="EMBL" id="APG62862.1"/>
    </source>
</evidence>
<dbReference type="AlphaFoldDB" id="A0A1L3JCL9"/>
<keyword evidence="1" id="KW-0812">Transmembrane</keyword>